<dbReference type="EMBL" id="LMWL01000055">
    <property type="protein sequence ID" value="KUM92902.1"/>
    <property type="molecule type" value="Genomic_DNA"/>
</dbReference>
<sequence length="437" mass="47081">MSDFGGLDTAEHLGGAFREAFPQWQEFRQAVAARARYPEFNERRALQQVLMSDLAHRIIADQGLGWLLIGSLALPARPAEGDWPADFGVPGITDIPQQYVMPRSAFDLDLCASAVTDPDPGRAADLYRDAVEGAVRRVAALPGHTGSAHGIGLGGLVRSTAGELNIFPNGQVMGIVTATPVDPRFGPRHTPTVDDPIPIEIDIKPPAKVAVTGGPDTAHRPVAPIDLPGFTPFQPPLNPAVNQLADKLTLLTGKPRGLRGEGDRPWHRYKDVYDAYFMLRTCRIDADHMREAVKNNWNLGPMGMDRVPVPYRFYGQDSNGPEPVVPWKEGLDALRAGSPQLHQYPGWDGMREALGAFMDSLPAAPAGSTWVPGQGWRLQHAQTTSETTRAPGVSAKAARSRSTTPDGPRRRPSGGPATPPPAPGAAPQQERGRGHGR</sequence>
<evidence type="ECO:0000313" key="3">
    <source>
        <dbReference type="Proteomes" id="UP000054241"/>
    </source>
</evidence>
<feature type="region of interest" description="Disordered" evidence="1">
    <location>
        <begin position="379"/>
        <end position="437"/>
    </location>
</feature>
<dbReference type="RefSeq" id="WP_067004973.1">
    <property type="nucleotide sequence ID" value="NZ_BNDU01000006.1"/>
</dbReference>
<dbReference type="STRING" id="67285.AQI88_29600"/>
<protein>
    <submittedName>
        <fullName evidence="2">Uncharacterized protein</fullName>
    </submittedName>
</protein>
<accession>A0A124HC06</accession>
<organism evidence="2 3">
    <name type="scientific">Streptomyces cellostaticus</name>
    <dbReference type="NCBI Taxonomy" id="67285"/>
    <lineage>
        <taxon>Bacteria</taxon>
        <taxon>Bacillati</taxon>
        <taxon>Actinomycetota</taxon>
        <taxon>Actinomycetes</taxon>
        <taxon>Kitasatosporales</taxon>
        <taxon>Streptomycetaceae</taxon>
        <taxon>Streptomyces</taxon>
    </lineage>
</organism>
<dbReference type="Proteomes" id="UP000054241">
    <property type="component" value="Unassembled WGS sequence"/>
</dbReference>
<proteinExistence type="predicted"/>
<reference evidence="2 3" key="1">
    <citation type="submission" date="2015-10" db="EMBL/GenBank/DDBJ databases">
        <title>Draft genome sequence of Streptomyces cellostaticus DSM 40189, type strain for the species Streptomyces cellostaticus.</title>
        <authorList>
            <person name="Ruckert C."/>
            <person name="Winkler A."/>
            <person name="Kalinowski J."/>
            <person name="Kampfer P."/>
            <person name="Glaeser S."/>
        </authorList>
    </citation>
    <scope>NUCLEOTIDE SEQUENCE [LARGE SCALE GENOMIC DNA]</scope>
    <source>
        <strain evidence="2 3">DSM 40189</strain>
    </source>
</reference>
<evidence type="ECO:0000313" key="2">
    <source>
        <dbReference type="EMBL" id="KUM92902.1"/>
    </source>
</evidence>
<dbReference type="AlphaFoldDB" id="A0A124HC06"/>
<keyword evidence="3" id="KW-1185">Reference proteome</keyword>
<name>A0A124HC06_9ACTN</name>
<evidence type="ECO:0000256" key="1">
    <source>
        <dbReference type="SAM" id="MobiDB-lite"/>
    </source>
</evidence>
<gene>
    <name evidence="2" type="ORF">AQI88_29600</name>
</gene>
<dbReference type="OrthoDB" id="3218567at2"/>
<comment type="caution">
    <text evidence="2">The sequence shown here is derived from an EMBL/GenBank/DDBJ whole genome shotgun (WGS) entry which is preliminary data.</text>
</comment>